<dbReference type="CDD" id="cd00383">
    <property type="entry name" value="trans_reg_C"/>
    <property type="match status" value="1"/>
</dbReference>
<gene>
    <name evidence="10" type="ORF">E0L93_06195</name>
</gene>
<dbReference type="FunFam" id="1.10.10.10:FF:000005">
    <property type="entry name" value="Two-component system response regulator"/>
    <property type="match status" value="1"/>
</dbReference>
<dbReference type="PROSITE" id="PS51755">
    <property type="entry name" value="OMPR_PHOB"/>
    <property type="match status" value="1"/>
</dbReference>
<dbReference type="GO" id="GO:0005829">
    <property type="term" value="C:cytosol"/>
    <property type="evidence" value="ECO:0007669"/>
    <property type="project" value="TreeGrafter"/>
</dbReference>
<evidence type="ECO:0000259" key="9">
    <source>
        <dbReference type="PROSITE" id="PS51755"/>
    </source>
</evidence>
<dbReference type="Pfam" id="PF00072">
    <property type="entry name" value="Response_reg"/>
    <property type="match status" value="1"/>
</dbReference>
<dbReference type="Gene3D" id="6.10.250.690">
    <property type="match status" value="1"/>
</dbReference>
<dbReference type="EMBL" id="SKBU01000012">
    <property type="protein sequence ID" value="TCJ18378.1"/>
    <property type="molecule type" value="Genomic_DNA"/>
</dbReference>
<dbReference type="Proteomes" id="UP000295244">
    <property type="component" value="Unassembled WGS sequence"/>
</dbReference>
<dbReference type="AlphaFoldDB" id="A0A4R1BM46"/>
<evidence type="ECO:0000259" key="8">
    <source>
        <dbReference type="PROSITE" id="PS50110"/>
    </source>
</evidence>
<name>A0A4R1BM46_9ACTN</name>
<dbReference type="PROSITE" id="PS50110">
    <property type="entry name" value="RESPONSE_REGULATORY"/>
    <property type="match status" value="1"/>
</dbReference>
<dbReference type="SMART" id="SM00448">
    <property type="entry name" value="REC"/>
    <property type="match status" value="1"/>
</dbReference>
<keyword evidence="3" id="KW-0805">Transcription regulation</keyword>
<feature type="DNA-binding region" description="OmpR/PhoB-type" evidence="7">
    <location>
        <begin position="124"/>
        <end position="222"/>
    </location>
</feature>
<accession>A0A4R1BM46</accession>
<protein>
    <submittedName>
        <fullName evidence="10">Response regulator transcription factor</fullName>
    </submittedName>
</protein>
<evidence type="ECO:0000256" key="6">
    <source>
        <dbReference type="PROSITE-ProRule" id="PRU00169"/>
    </source>
</evidence>
<dbReference type="Gene3D" id="3.40.50.2300">
    <property type="match status" value="1"/>
</dbReference>
<sequence length="229" mass="26009">MRILVVEDEAPIVRMLERGLAAHGYQVLSADNGRDGAALAADEAVEFVLLDISLPEMDGHEVLRRIRQTRPELPVLMLTARDDLQNKVSALNSGADDYLTKPFAFEELLARIHALTRRADQPRSSRLELGDLRIDLLSRRVWRGEKRVELSSREFALLEYFARHPRQVLSRQQLLSAIWDYSFDPGSNIVDVYVRYLRRKIDRPGEPSLITTIRGAGYRFDPAASPGSE</sequence>
<dbReference type="InterPro" id="IPR036388">
    <property type="entry name" value="WH-like_DNA-bd_sf"/>
</dbReference>
<dbReference type="FunFam" id="3.40.50.2300:FF:000001">
    <property type="entry name" value="DNA-binding response regulator PhoB"/>
    <property type="match status" value="1"/>
</dbReference>
<feature type="domain" description="Response regulatory" evidence="8">
    <location>
        <begin position="2"/>
        <end position="116"/>
    </location>
</feature>
<evidence type="ECO:0000256" key="2">
    <source>
        <dbReference type="ARBA" id="ARBA00023012"/>
    </source>
</evidence>
<comment type="caution">
    <text evidence="10">The sequence shown here is derived from an EMBL/GenBank/DDBJ whole genome shotgun (WGS) entry which is preliminary data.</text>
</comment>
<dbReference type="Pfam" id="PF00486">
    <property type="entry name" value="Trans_reg_C"/>
    <property type="match status" value="1"/>
</dbReference>
<dbReference type="SUPFAM" id="SSF52172">
    <property type="entry name" value="CheY-like"/>
    <property type="match status" value="1"/>
</dbReference>
<dbReference type="OrthoDB" id="9812490at2"/>
<dbReference type="GO" id="GO:0032993">
    <property type="term" value="C:protein-DNA complex"/>
    <property type="evidence" value="ECO:0007669"/>
    <property type="project" value="TreeGrafter"/>
</dbReference>
<keyword evidence="1 6" id="KW-0597">Phosphoprotein</keyword>
<keyword evidence="5" id="KW-0804">Transcription</keyword>
<feature type="modified residue" description="4-aspartylphosphate" evidence="6">
    <location>
        <position position="51"/>
    </location>
</feature>
<evidence type="ECO:0000256" key="5">
    <source>
        <dbReference type="ARBA" id="ARBA00023163"/>
    </source>
</evidence>
<dbReference type="SMART" id="SM00862">
    <property type="entry name" value="Trans_reg_C"/>
    <property type="match status" value="1"/>
</dbReference>
<evidence type="ECO:0000313" key="11">
    <source>
        <dbReference type="Proteomes" id="UP000295244"/>
    </source>
</evidence>
<evidence type="ECO:0000313" key="10">
    <source>
        <dbReference type="EMBL" id="TCJ18378.1"/>
    </source>
</evidence>
<dbReference type="PANTHER" id="PTHR48111">
    <property type="entry name" value="REGULATOR OF RPOS"/>
    <property type="match status" value="1"/>
</dbReference>
<dbReference type="GO" id="GO:0006355">
    <property type="term" value="P:regulation of DNA-templated transcription"/>
    <property type="evidence" value="ECO:0007669"/>
    <property type="project" value="InterPro"/>
</dbReference>
<dbReference type="InterPro" id="IPR039420">
    <property type="entry name" value="WalR-like"/>
</dbReference>
<evidence type="ECO:0000256" key="4">
    <source>
        <dbReference type="ARBA" id="ARBA00023125"/>
    </source>
</evidence>
<proteinExistence type="predicted"/>
<feature type="domain" description="OmpR/PhoB-type" evidence="9">
    <location>
        <begin position="124"/>
        <end position="222"/>
    </location>
</feature>
<evidence type="ECO:0000256" key="7">
    <source>
        <dbReference type="PROSITE-ProRule" id="PRU01091"/>
    </source>
</evidence>
<keyword evidence="4 7" id="KW-0238">DNA-binding</keyword>
<keyword evidence="11" id="KW-1185">Reference proteome</keyword>
<reference evidence="10 11" key="1">
    <citation type="submission" date="2019-03" db="EMBL/GenBank/DDBJ databases">
        <title>Whole genome sequence of a novel Rubrobacter taiwanensis strain, isolated from Yellowstone National Park.</title>
        <authorList>
            <person name="Freed S."/>
            <person name="Ramaley R.F."/>
            <person name="Kyndt J.A."/>
        </authorList>
    </citation>
    <scope>NUCLEOTIDE SEQUENCE [LARGE SCALE GENOMIC DNA]</scope>
    <source>
        <strain evidence="10 11">Yellowstone</strain>
    </source>
</reference>
<dbReference type="InterPro" id="IPR001867">
    <property type="entry name" value="OmpR/PhoB-type_DNA-bd"/>
</dbReference>
<keyword evidence="2" id="KW-0902">Two-component regulatory system</keyword>
<dbReference type="PANTHER" id="PTHR48111:SF38">
    <property type="entry name" value="TWO-COMPONENT RESPONSE REGULATOR"/>
    <property type="match status" value="1"/>
</dbReference>
<evidence type="ECO:0000256" key="3">
    <source>
        <dbReference type="ARBA" id="ARBA00023015"/>
    </source>
</evidence>
<dbReference type="Gene3D" id="1.10.10.10">
    <property type="entry name" value="Winged helix-like DNA-binding domain superfamily/Winged helix DNA-binding domain"/>
    <property type="match status" value="1"/>
</dbReference>
<dbReference type="InterPro" id="IPR011006">
    <property type="entry name" value="CheY-like_superfamily"/>
</dbReference>
<dbReference type="GO" id="GO:0000156">
    <property type="term" value="F:phosphorelay response regulator activity"/>
    <property type="evidence" value="ECO:0007669"/>
    <property type="project" value="TreeGrafter"/>
</dbReference>
<organism evidence="10 11">
    <name type="scientific">Rubrobacter taiwanensis</name>
    <dbReference type="NCBI Taxonomy" id="185139"/>
    <lineage>
        <taxon>Bacteria</taxon>
        <taxon>Bacillati</taxon>
        <taxon>Actinomycetota</taxon>
        <taxon>Rubrobacteria</taxon>
        <taxon>Rubrobacterales</taxon>
        <taxon>Rubrobacteraceae</taxon>
        <taxon>Rubrobacter</taxon>
    </lineage>
</organism>
<evidence type="ECO:0000256" key="1">
    <source>
        <dbReference type="ARBA" id="ARBA00022553"/>
    </source>
</evidence>
<dbReference type="GO" id="GO:0000976">
    <property type="term" value="F:transcription cis-regulatory region binding"/>
    <property type="evidence" value="ECO:0007669"/>
    <property type="project" value="TreeGrafter"/>
</dbReference>
<dbReference type="InterPro" id="IPR001789">
    <property type="entry name" value="Sig_transdc_resp-reg_receiver"/>
</dbReference>